<protein>
    <recommendedName>
        <fullName evidence="4">Endonuclease/exonuclease/phosphatase domain-containing protein</fullName>
    </recommendedName>
</protein>
<comment type="caution">
    <text evidence="2">The sequence shown here is derived from an EMBL/GenBank/DDBJ whole genome shotgun (WGS) entry which is preliminary data.</text>
</comment>
<evidence type="ECO:0000313" key="2">
    <source>
        <dbReference type="EMBL" id="KAH9371633.1"/>
    </source>
</evidence>
<dbReference type="VEuPathDB" id="VectorBase:HLOH_041937"/>
<dbReference type="Gene3D" id="3.60.10.10">
    <property type="entry name" value="Endonuclease/exonuclease/phosphatase"/>
    <property type="match status" value="1"/>
</dbReference>
<organism evidence="2 3">
    <name type="scientific">Haemaphysalis longicornis</name>
    <name type="common">Bush tick</name>
    <dbReference type="NCBI Taxonomy" id="44386"/>
    <lineage>
        <taxon>Eukaryota</taxon>
        <taxon>Metazoa</taxon>
        <taxon>Ecdysozoa</taxon>
        <taxon>Arthropoda</taxon>
        <taxon>Chelicerata</taxon>
        <taxon>Arachnida</taxon>
        <taxon>Acari</taxon>
        <taxon>Parasitiformes</taxon>
        <taxon>Ixodida</taxon>
        <taxon>Ixodoidea</taxon>
        <taxon>Ixodidae</taxon>
        <taxon>Haemaphysalinae</taxon>
        <taxon>Haemaphysalis</taxon>
    </lineage>
</organism>
<name>A0A9J6GA68_HAELO</name>
<dbReference type="EMBL" id="JABSTR010000005">
    <property type="protein sequence ID" value="KAH9371633.1"/>
    <property type="molecule type" value="Genomic_DNA"/>
</dbReference>
<dbReference type="Proteomes" id="UP000821853">
    <property type="component" value="Chromosome 3"/>
</dbReference>
<feature type="compositionally biased region" description="Basic residues" evidence="1">
    <location>
        <begin position="33"/>
        <end position="56"/>
    </location>
</feature>
<evidence type="ECO:0008006" key="4">
    <source>
        <dbReference type="Google" id="ProtNLM"/>
    </source>
</evidence>
<proteinExistence type="predicted"/>
<feature type="region of interest" description="Disordered" evidence="1">
    <location>
        <begin position="117"/>
        <end position="198"/>
    </location>
</feature>
<dbReference type="SUPFAM" id="SSF56219">
    <property type="entry name" value="DNase I-like"/>
    <property type="match status" value="1"/>
</dbReference>
<feature type="compositionally biased region" description="Basic and acidic residues" evidence="1">
    <location>
        <begin position="69"/>
        <end position="87"/>
    </location>
</feature>
<feature type="region of interest" description="Disordered" evidence="1">
    <location>
        <begin position="253"/>
        <end position="275"/>
    </location>
</feature>
<dbReference type="InterPro" id="IPR036691">
    <property type="entry name" value="Endo/exonu/phosph_ase_sf"/>
</dbReference>
<feature type="compositionally biased region" description="Polar residues" evidence="1">
    <location>
        <begin position="156"/>
        <end position="167"/>
    </location>
</feature>
<sequence length="347" mass="38671">MCDVRCSRGVTSSGHQLWPPAAENPRARDRTASRHGSRHSRTPSRSQSRRSHRRASRSAIRGRAGNDQTPHDKVSWADTAAGRDRAKMTPCDRIPASNDLLAKKLSDMERQLRNLQSQLHQQQQQFIKPSSTTPTHAAAPMLQPTTPPVQQTPQQINRPTTPASSQDAPDLHPEMDVAQSDDDDDKTPAAPKKRARKSTKVSCDVQIERLEERLTAKIDNLAGTIHTLTTTTEQRFARLEEMMAALALNSPTTPIFKSKRSNPLRPHNAKTHPPYNKTGAALTIWQWNCRSYNNKKARLQQHIQHAAKRPDIIMLQETVTLDPTLPGYKTYADTTGGGAYVPSCEKA</sequence>
<feature type="compositionally biased region" description="Basic residues" evidence="1">
    <location>
        <begin position="257"/>
        <end position="270"/>
    </location>
</feature>
<reference evidence="2 3" key="1">
    <citation type="journal article" date="2020" name="Cell">
        <title>Large-Scale Comparative Analyses of Tick Genomes Elucidate Their Genetic Diversity and Vector Capacities.</title>
        <authorList>
            <consortium name="Tick Genome and Microbiome Consortium (TIGMIC)"/>
            <person name="Jia N."/>
            <person name="Wang J."/>
            <person name="Shi W."/>
            <person name="Du L."/>
            <person name="Sun Y."/>
            <person name="Zhan W."/>
            <person name="Jiang J.F."/>
            <person name="Wang Q."/>
            <person name="Zhang B."/>
            <person name="Ji P."/>
            <person name="Bell-Sakyi L."/>
            <person name="Cui X.M."/>
            <person name="Yuan T.T."/>
            <person name="Jiang B.G."/>
            <person name="Yang W.F."/>
            <person name="Lam T.T."/>
            <person name="Chang Q.C."/>
            <person name="Ding S.J."/>
            <person name="Wang X.J."/>
            <person name="Zhu J.G."/>
            <person name="Ruan X.D."/>
            <person name="Zhao L."/>
            <person name="Wei J.T."/>
            <person name="Ye R.Z."/>
            <person name="Que T.C."/>
            <person name="Du C.H."/>
            <person name="Zhou Y.H."/>
            <person name="Cheng J.X."/>
            <person name="Dai P.F."/>
            <person name="Guo W.B."/>
            <person name="Han X.H."/>
            <person name="Huang E.J."/>
            <person name="Li L.F."/>
            <person name="Wei W."/>
            <person name="Gao Y.C."/>
            <person name="Liu J.Z."/>
            <person name="Shao H.Z."/>
            <person name="Wang X."/>
            <person name="Wang C.C."/>
            <person name="Yang T.C."/>
            <person name="Huo Q.B."/>
            <person name="Li W."/>
            <person name="Chen H.Y."/>
            <person name="Chen S.E."/>
            <person name="Zhou L.G."/>
            <person name="Ni X.B."/>
            <person name="Tian J.H."/>
            <person name="Sheng Y."/>
            <person name="Liu T."/>
            <person name="Pan Y.S."/>
            <person name="Xia L.Y."/>
            <person name="Li J."/>
            <person name="Zhao F."/>
            <person name="Cao W.C."/>
        </authorList>
    </citation>
    <scope>NUCLEOTIDE SEQUENCE [LARGE SCALE GENOMIC DNA]</scope>
    <source>
        <strain evidence="2">HaeL-2018</strain>
    </source>
</reference>
<dbReference type="AlphaFoldDB" id="A0A9J6GA68"/>
<keyword evidence="3" id="KW-1185">Reference proteome</keyword>
<gene>
    <name evidence="2" type="ORF">HPB48_022415</name>
</gene>
<evidence type="ECO:0000256" key="1">
    <source>
        <dbReference type="SAM" id="MobiDB-lite"/>
    </source>
</evidence>
<feature type="compositionally biased region" description="Polar residues" evidence="1">
    <location>
        <begin position="126"/>
        <end position="135"/>
    </location>
</feature>
<feature type="region of interest" description="Disordered" evidence="1">
    <location>
        <begin position="1"/>
        <end position="95"/>
    </location>
</feature>
<accession>A0A9J6GA68</accession>
<evidence type="ECO:0000313" key="3">
    <source>
        <dbReference type="Proteomes" id="UP000821853"/>
    </source>
</evidence>